<dbReference type="AlphaFoldDB" id="A0A081PH53"/>
<name>A0A081PH53_9SPHI</name>
<keyword evidence="6" id="KW-0472">Membrane</keyword>
<dbReference type="PANTHER" id="PTHR37461">
    <property type="entry name" value="ANTI-SIGMA-K FACTOR RSKA"/>
    <property type="match status" value="1"/>
</dbReference>
<keyword evidence="4" id="KW-0812">Transmembrane</keyword>
<comment type="subcellular location">
    <subcellularLocation>
        <location evidence="2">Cell membrane</location>
    </subcellularLocation>
    <subcellularLocation>
        <location evidence="1">Membrane</location>
        <topology evidence="1">Single-pass membrane protein</topology>
    </subcellularLocation>
</comment>
<evidence type="ECO:0000313" key="10">
    <source>
        <dbReference type="EMBL" id="KEQ30026.1"/>
    </source>
</evidence>
<keyword evidence="11" id="KW-1185">Reference proteome</keyword>
<dbReference type="EMBL" id="JNFF01000053">
    <property type="protein sequence ID" value="KEQ30026.1"/>
    <property type="molecule type" value="Genomic_DNA"/>
</dbReference>
<evidence type="ECO:0000313" key="11">
    <source>
        <dbReference type="Proteomes" id="UP000028007"/>
    </source>
</evidence>
<dbReference type="GO" id="GO:0006417">
    <property type="term" value="P:regulation of translation"/>
    <property type="evidence" value="ECO:0007669"/>
    <property type="project" value="TreeGrafter"/>
</dbReference>
<feature type="domain" description="Anti-sigma K factor RskA C-terminal" evidence="9">
    <location>
        <begin position="107"/>
        <end position="269"/>
    </location>
</feature>
<accession>A0A081PH53</accession>
<evidence type="ECO:0000256" key="5">
    <source>
        <dbReference type="ARBA" id="ARBA00022989"/>
    </source>
</evidence>
<sequence>MEEAKAYIESGILELYVLGQLDAPEQEEVERMATLHPEIRSEMAAIELAMEKYAMEKAVQPKPQLMNKILQQINAGETLAEPEFKEAVVTPLTADPAPKSLKPLQFALAACLALLAMSIFALYTTHSRLSDANQQLIVMRQDREKFAATVNFMKDENKDLQQINQITTDPTWAKVKLAGTQISPKASLMVYWHKEGKHVMLDNASMSLPENDKEHQYQLWAIVQGKPVDLGVFDADSRPKKVLLDMKAVGNAQAFAVTLEKRGGSPGPTMEKMVLISSI</sequence>
<evidence type="ECO:0000256" key="2">
    <source>
        <dbReference type="ARBA" id="ARBA00004236"/>
    </source>
</evidence>
<dbReference type="PANTHER" id="PTHR37461:SF1">
    <property type="entry name" value="ANTI-SIGMA-K FACTOR RSKA"/>
    <property type="match status" value="1"/>
</dbReference>
<dbReference type="InterPro" id="IPR041916">
    <property type="entry name" value="Anti_sigma_zinc_sf"/>
</dbReference>
<comment type="caution">
    <text evidence="10">The sequence shown here is derived from an EMBL/GenBank/DDBJ whole genome shotgun (WGS) entry which is preliminary data.</text>
</comment>
<keyword evidence="5" id="KW-1133">Transmembrane helix</keyword>
<protein>
    <recommendedName>
        <fullName evidence="8">Regulator of SigK</fullName>
    </recommendedName>
    <alternativeName>
        <fullName evidence="7">Sigma-K anti-sigma factor RskA</fullName>
    </alternativeName>
</protein>
<reference evidence="10 11" key="1">
    <citation type="journal article" date="1992" name="Int. J. Syst. Bacteriol.">
        <title>Sphingobacterium antarcticus sp. nov. a Psychrotrophic Bacterium from the Soils of Schirmacher Oasis, Antarctica.</title>
        <authorList>
            <person name="Shivaji S."/>
            <person name="Ray M.K."/>
            <person name="Rao N.S."/>
            <person name="Saiserr L."/>
            <person name="Jagannadham M.V."/>
            <person name="Kumar G.S."/>
            <person name="Reddy G."/>
            <person name="Bhargava P.M."/>
        </authorList>
    </citation>
    <scope>NUCLEOTIDE SEQUENCE [LARGE SCALE GENOMIC DNA]</scope>
    <source>
        <strain evidence="10 11">4BY</strain>
    </source>
</reference>
<dbReference type="InterPro" id="IPR051474">
    <property type="entry name" value="Anti-sigma-K/W_factor"/>
</dbReference>
<gene>
    <name evidence="10" type="ORF">N180_11395</name>
</gene>
<evidence type="ECO:0000256" key="1">
    <source>
        <dbReference type="ARBA" id="ARBA00004167"/>
    </source>
</evidence>
<evidence type="ECO:0000256" key="4">
    <source>
        <dbReference type="ARBA" id="ARBA00022692"/>
    </source>
</evidence>
<evidence type="ECO:0000256" key="8">
    <source>
        <dbReference type="ARBA" id="ARBA00030803"/>
    </source>
</evidence>
<evidence type="ECO:0000259" key="9">
    <source>
        <dbReference type="Pfam" id="PF10099"/>
    </source>
</evidence>
<dbReference type="eggNOG" id="COG5343">
    <property type="taxonomic scope" value="Bacteria"/>
</dbReference>
<dbReference type="OrthoDB" id="1420916at2"/>
<dbReference type="Proteomes" id="UP000028007">
    <property type="component" value="Unassembled WGS sequence"/>
</dbReference>
<dbReference type="RefSeq" id="WP_037440697.1">
    <property type="nucleotide sequence ID" value="NZ_JNFF01000053.1"/>
</dbReference>
<evidence type="ECO:0000256" key="7">
    <source>
        <dbReference type="ARBA" id="ARBA00029829"/>
    </source>
</evidence>
<organism evidence="10 11">
    <name type="scientific">Pedobacter antarcticus 4BY</name>
    <dbReference type="NCBI Taxonomy" id="1358423"/>
    <lineage>
        <taxon>Bacteria</taxon>
        <taxon>Pseudomonadati</taxon>
        <taxon>Bacteroidota</taxon>
        <taxon>Sphingobacteriia</taxon>
        <taxon>Sphingobacteriales</taxon>
        <taxon>Sphingobacteriaceae</taxon>
        <taxon>Pedobacter</taxon>
    </lineage>
</organism>
<evidence type="ECO:0000256" key="3">
    <source>
        <dbReference type="ARBA" id="ARBA00022475"/>
    </source>
</evidence>
<dbReference type="Gene3D" id="1.10.10.1320">
    <property type="entry name" value="Anti-sigma factor, zinc-finger domain"/>
    <property type="match status" value="1"/>
</dbReference>
<proteinExistence type="predicted"/>
<keyword evidence="3" id="KW-1003">Cell membrane</keyword>
<dbReference type="InterPro" id="IPR018764">
    <property type="entry name" value="RskA_C"/>
</dbReference>
<dbReference type="GO" id="GO:0016989">
    <property type="term" value="F:sigma factor antagonist activity"/>
    <property type="evidence" value="ECO:0007669"/>
    <property type="project" value="TreeGrafter"/>
</dbReference>
<evidence type="ECO:0000256" key="6">
    <source>
        <dbReference type="ARBA" id="ARBA00023136"/>
    </source>
</evidence>
<dbReference type="Pfam" id="PF10099">
    <property type="entry name" value="RskA_C"/>
    <property type="match status" value="1"/>
</dbReference>
<dbReference type="GO" id="GO:0005886">
    <property type="term" value="C:plasma membrane"/>
    <property type="evidence" value="ECO:0007669"/>
    <property type="project" value="UniProtKB-SubCell"/>
</dbReference>